<evidence type="ECO:0000256" key="3">
    <source>
        <dbReference type="ARBA" id="ARBA00022679"/>
    </source>
</evidence>
<keyword evidence="9" id="KW-1185">Reference proteome</keyword>
<dbReference type="SUPFAM" id="SSF53328">
    <property type="entry name" value="Formyltransferase"/>
    <property type="match status" value="1"/>
</dbReference>
<dbReference type="CDD" id="cd08645">
    <property type="entry name" value="FMT_core_GART"/>
    <property type="match status" value="1"/>
</dbReference>
<dbReference type="GO" id="GO:0005737">
    <property type="term" value="C:cytoplasm"/>
    <property type="evidence" value="ECO:0007669"/>
    <property type="project" value="TreeGrafter"/>
</dbReference>
<evidence type="ECO:0000313" key="9">
    <source>
        <dbReference type="Proteomes" id="UP000623172"/>
    </source>
</evidence>
<comment type="pathway">
    <text evidence="1 6">Purine metabolism; IMP biosynthesis via de novo pathway; N(2)-formyl-N(1)-(5-phospho-D-ribosyl)glycinamide from N(1)-(5-phospho-D-ribosyl)glycinamide (10-formyl THF route): step 1/1.</text>
</comment>
<evidence type="ECO:0000313" key="8">
    <source>
        <dbReference type="EMBL" id="MBC8531975.1"/>
    </source>
</evidence>
<feature type="domain" description="Formyl transferase N-terminal" evidence="7">
    <location>
        <begin position="2"/>
        <end position="187"/>
    </location>
</feature>
<evidence type="ECO:0000256" key="1">
    <source>
        <dbReference type="ARBA" id="ARBA00005054"/>
    </source>
</evidence>
<dbReference type="EMBL" id="JACRSR010000003">
    <property type="protein sequence ID" value="MBC8531975.1"/>
    <property type="molecule type" value="Genomic_DNA"/>
</dbReference>
<keyword evidence="2" id="KW-0554">One-carbon metabolism</keyword>
<dbReference type="PRINTS" id="PR01575">
    <property type="entry name" value="FFH4HYDRLASE"/>
</dbReference>
<evidence type="ECO:0000259" key="7">
    <source>
        <dbReference type="Pfam" id="PF00551"/>
    </source>
</evidence>
<evidence type="ECO:0000256" key="2">
    <source>
        <dbReference type="ARBA" id="ARBA00022563"/>
    </source>
</evidence>
<dbReference type="GO" id="GO:0006730">
    <property type="term" value="P:one-carbon metabolic process"/>
    <property type="evidence" value="ECO:0007669"/>
    <property type="project" value="UniProtKB-KW"/>
</dbReference>
<reference evidence="8" key="1">
    <citation type="submission" date="2020-08" db="EMBL/GenBank/DDBJ databases">
        <title>Genome public.</title>
        <authorList>
            <person name="Liu C."/>
            <person name="Sun Q."/>
        </authorList>
    </citation>
    <scope>NUCLEOTIDE SEQUENCE</scope>
    <source>
        <strain evidence="8">NSJ-53</strain>
    </source>
</reference>
<dbReference type="PANTHER" id="PTHR43369:SF2">
    <property type="entry name" value="PHOSPHORIBOSYLGLYCINAMIDE FORMYLTRANSFERASE"/>
    <property type="match status" value="1"/>
</dbReference>
<dbReference type="InterPro" id="IPR004607">
    <property type="entry name" value="GART"/>
</dbReference>
<dbReference type="Pfam" id="PF00551">
    <property type="entry name" value="Formyl_trans_N"/>
    <property type="match status" value="1"/>
</dbReference>
<dbReference type="Proteomes" id="UP000623172">
    <property type="component" value="Unassembled WGS sequence"/>
</dbReference>
<comment type="caution">
    <text evidence="6">Lacks conserved residue(s) required for the propagation of feature annotation.</text>
</comment>
<dbReference type="GO" id="GO:0006189">
    <property type="term" value="P:'de novo' IMP biosynthetic process"/>
    <property type="evidence" value="ECO:0007669"/>
    <property type="project" value="UniProtKB-UniRule"/>
</dbReference>
<feature type="binding site" evidence="6">
    <location>
        <position position="107"/>
    </location>
    <ligand>
        <name>(6R)-10-formyltetrahydrofolate</name>
        <dbReference type="ChEBI" id="CHEBI:195366"/>
    </ligand>
</feature>
<evidence type="ECO:0000256" key="6">
    <source>
        <dbReference type="HAMAP-Rule" id="MF_01930"/>
    </source>
</evidence>
<dbReference type="NCBIfam" id="TIGR00639">
    <property type="entry name" value="PurN"/>
    <property type="match status" value="1"/>
</dbReference>
<comment type="similarity">
    <text evidence="6">Belongs to the GART family.</text>
</comment>
<sequence length="212" mass="22792">MKRIAVMVSGGGTNLQTLIDGCEKGEIPGEIVGVISSSRRAYALERAKKHGIAGEAIPKADFASMAECQAARHEALTRLKPDLIVLAGYLGIVPGVTVAQYPNAIINTHPALIPSFCGKGFYGLKVHQSVLDYGCKVSGCTIHFVDTGTDTGPIIFQGVVPVADEDTAESLQERVMGVEHRLLPRAVRLFCEDRLHVEGRKVTVLPKEEHHG</sequence>
<dbReference type="HAMAP" id="MF_01930">
    <property type="entry name" value="PurN"/>
    <property type="match status" value="1"/>
</dbReference>
<comment type="catalytic activity">
    <reaction evidence="6">
        <text>N(1)-(5-phospho-beta-D-ribosyl)glycinamide + (6R)-10-formyltetrahydrofolate = N(2)-formyl-N(1)-(5-phospho-beta-D-ribosyl)glycinamide + (6S)-5,6,7,8-tetrahydrofolate + H(+)</text>
        <dbReference type="Rhea" id="RHEA:15053"/>
        <dbReference type="ChEBI" id="CHEBI:15378"/>
        <dbReference type="ChEBI" id="CHEBI:57453"/>
        <dbReference type="ChEBI" id="CHEBI:143788"/>
        <dbReference type="ChEBI" id="CHEBI:147286"/>
        <dbReference type="ChEBI" id="CHEBI:195366"/>
        <dbReference type="EC" id="2.1.2.2"/>
    </reaction>
</comment>
<dbReference type="PANTHER" id="PTHR43369">
    <property type="entry name" value="PHOSPHORIBOSYLGLYCINAMIDE FORMYLTRANSFERASE"/>
    <property type="match status" value="1"/>
</dbReference>
<dbReference type="GO" id="GO:0004644">
    <property type="term" value="F:phosphoribosylglycinamide formyltransferase activity"/>
    <property type="evidence" value="ECO:0007669"/>
    <property type="project" value="UniProtKB-UniRule"/>
</dbReference>
<evidence type="ECO:0000256" key="4">
    <source>
        <dbReference type="ARBA" id="ARBA00022755"/>
    </source>
</evidence>
<keyword evidence="5" id="KW-0378">Hydrolase</keyword>
<feature type="binding site" evidence="6">
    <location>
        <begin position="12"/>
        <end position="14"/>
    </location>
    <ligand>
        <name>N(1)-(5-phospho-beta-D-ribosyl)glycinamide</name>
        <dbReference type="ChEBI" id="CHEBI:143788"/>
    </ligand>
</feature>
<name>A0A926D7U3_9FIRM</name>
<gene>
    <name evidence="6" type="primary">purN</name>
    <name evidence="8" type="ORF">H8696_08965</name>
</gene>
<evidence type="ECO:0000256" key="5">
    <source>
        <dbReference type="ARBA" id="ARBA00022801"/>
    </source>
</evidence>
<dbReference type="InterPro" id="IPR036477">
    <property type="entry name" value="Formyl_transf_N_sf"/>
</dbReference>
<dbReference type="GO" id="GO:0008864">
    <property type="term" value="F:formyltetrahydrofolate deformylase activity"/>
    <property type="evidence" value="ECO:0007669"/>
    <property type="project" value="InterPro"/>
</dbReference>
<dbReference type="RefSeq" id="WP_249316891.1">
    <property type="nucleotide sequence ID" value="NZ_JACRSR010000003.1"/>
</dbReference>
<comment type="caution">
    <text evidence="8">The sequence shown here is derived from an EMBL/GenBank/DDBJ whole genome shotgun (WGS) entry which is preliminary data.</text>
</comment>
<dbReference type="InterPro" id="IPR004810">
    <property type="entry name" value="PurU"/>
</dbReference>
<comment type="function">
    <text evidence="6">Catalyzes the transfer of a formyl group from 10-formyltetrahydrofolate to 5-phospho-ribosyl-glycinamide (GAR), producing 5-phospho-ribosyl-N-formylglycinamide (FGAR) and tetrahydrofolate.</text>
</comment>
<keyword evidence="4 6" id="KW-0658">Purine biosynthesis</keyword>
<dbReference type="InterPro" id="IPR002376">
    <property type="entry name" value="Formyl_transf_N"/>
</dbReference>
<feature type="site" description="Raises pKa of active site His" evidence="6">
    <location>
        <position position="150"/>
    </location>
</feature>
<keyword evidence="3 6" id="KW-0808">Transferase</keyword>
<feature type="active site" description="Proton donor" evidence="6">
    <location>
        <position position="109"/>
    </location>
</feature>
<dbReference type="Gene3D" id="3.40.50.170">
    <property type="entry name" value="Formyl transferase, N-terminal domain"/>
    <property type="match status" value="1"/>
</dbReference>
<proteinExistence type="inferred from homology"/>
<dbReference type="EC" id="2.1.2.2" evidence="6"/>
<protein>
    <recommendedName>
        <fullName evidence="6">Phosphoribosylglycinamide formyltransferase</fullName>
        <ecNumber evidence="6">2.1.2.2</ecNumber>
    </recommendedName>
    <alternativeName>
        <fullName evidence="6">5'-phosphoribosylglycinamide transformylase</fullName>
    </alternativeName>
    <alternativeName>
        <fullName evidence="6">GAR transformylase</fullName>
        <shortName evidence="6">GART</shortName>
    </alternativeName>
</protein>
<accession>A0A926D7U3</accession>
<dbReference type="AlphaFoldDB" id="A0A926D7U3"/>
<organism evidence="8 9">
    <name type="scientific">Gehongia tenuis</name>
    <dbReference type="NCBI Taxonomy" id="2763655"/>
    <lineage>
        <taxon>Bacteria</taxon>
        <taxon>Bacillati</taxon>
        <taxon>Bacillota</taxon>
        <taxon>Clostridia</taxon>
        <taxon>Christensenellales</taxon>
        <taxon>Christensenellaceae</taxon>
        <taxon>Gehongia</taxon>
    </lineage>
</organism>